<dbReference type="Proteomes" id="UP001203297">
    <property type="component" value="Unassembled WGS sequence"/>
</dbReference>
<keyword evidence="3" id="KW-1185">Reference proteome</keyword>
<gene>
    <name evidence="2" type="ORF">B0F90DRAFT_1758022</name>
</gene>
<dbReference type="SUPFAM" id="SSF81606">
    <property type="entry name" value="PP2C-like"/>
    <property type="match status" value="1"/>
</dbReference>
<evidence type="ECO:0000313" key="2">
    <source>
        <dbReference type="EMBL" id="KAI0294290.1"/>
    </source>
</evidence>
<dbReference type="InterPro" id="IPR036457">
    <property type="entry name" value="PPM-type-like_dom_sf"/>
</dbReference>
<accession>A0AAD4QJ94</accession>
<feature type="compositionally biased region" description="Basic and acidic residues" evidence="1">
    <location>
        <begin position="285"/>
        <end position="299"/>
    </location>
</feature>
<dbReference type="EMBL" id="WTXG01000077">
    <property type="protein sequence ID" value="KAI0294290.1"/>
    <property type="molecule type" value="Genomic_DNA"/>
</dbReference>
<dbReference type="AlphaFoldDB" id="A0AAD4QJ94"/>
<proteinExistence type="predicted"/>
<sequence length="312" mass="34943">MRVRHPSIYMKTSEQTAFPGENTGVMRYDTAQLGSTRNHVTDFAAAVLPVPSGYWSIFALLSSAEDHHPANHGAVRLDDDAQTGMPWARYAGHTSTLLAFFDSETRVLRIANTGAGRAFLGRRVGNDYECEEIAGSGTAQYFEPERSRVIEVDELVDEGVFPLRSSLDASSVEVQSVEIRDGDFLVLGSDSTWVGLSGNEAVQAVSAWMREQEAPPPPKAPGRSRRWPQDPFQDFPWDWKDHEDGRLSWVRAMIPAMIWDVDDMFMAAARENPASRILQRTVTEHRGESRRIAPERDHNMSVCPEHSVSNRE</sequence>
<reference evidence="2" key="1">
    <citation type="journal article" date="2022" name="New Phytol.">
        <title>Evolutionary transition to the ectomycorrhizal habit in the genomes of a hyperdiverse lineage of mushroom-forming fungi.</title>
        <authorList>
            <person name="Looney B."/>
            <person name="Miyauchi S."/>
            <person name="Morin E."/>
            <person name="Drula E."/>
            <person name="Courty P.E."/>
            <person name="Kohler A."/>
            <person name="Kuo A."/>
            <person name="LaButti K."/>
            <person name="Pangilinan J."/>
            <person name="Lipzen A."/>
            <person name="Riley R."/>
            <person name="Andreopoulos W."/>
            <person name="He G."/>
            <person name="Johnson J."/>
            <person name="Nolan M."/>
            <person name="Tritt A."/>
            <person name="Barry K.W."/>
            <person name="Grigoriev I.V."/>
            <person name="Nagy L.G."/>
            <person name="Hibbett D."/>
            <person name="Henrissat B."/>
            <person name="Matheny P.B."/>
            <person name="Labbe J."/>
            <person name="Martin F.M."/>
        </authorList>
    </citation>
    <scope>NUCLEOTIDE SEQUENCE</scope>
    <source>
        <strain evidence="2">BPL690</strain>
    </source>
</reference>
<organism evidence="2 3">
    <name type="scientific">Multifurca ochricompacta</name>
    <dbReference type="NCBI Taxonomy" id="376703"/>
    <lineage>
        <taxon>Eukaryota</taxon>
        <taxon>Fungi</taxon>
        <taxon>Dikarya</taxon>
        <taxon>Basidiomycota</taxon>
        <taxon>Agaricomycotina</taxon>
        <taxon>Agaricomycetes</taxon>
        <taxon>Russulales</taxon>
        <taxon>Russulaceae</taxon>
        <taxon>Multifurca</taxon>
    </lineage>
</organism>
<name>A0AAD4QJ94_9AGAM</name>
<protein>
    <submittedName>
        <fullName evidence="2">Uncharacterized protein</fullName>
    </submittedName>
</protein>
<comment type="caution">
    <text evidence="2">The sequence shown here is derived from an EMBL/GenBank/DDBJ whole genome shotgun (WGS) entry which is preliminary data.</text>
</comment>
<dbReference type="Gene3D" id="3.60.40.10">
    <property type="entry name" value="PPM-type phosphatase domain"/>
    <property type="match status" value="1"/>
</dbReference>
<evidence type="ECO:0000256" key="1">
    <source>
        <dbReference type="SAM" id="MobiDB-lite"/>
    </source>
</evidence>
<evidence type="ECO:0000313" key="3">
    <source>
        <dbReference type="Proteomes" id="UP001203297"/>
    </source>
</evidence>
<feature type="region of interest" description="Disordered" evidence="1">
    <location>
        <begin position="285"/>
        <end position="312"/>
    </location>
</feature>